<dbReference type="InterPro" id="IPR011765">
    <property type="entry name" value="Pept_M16_N"/>
</dbReference>
<name>A0ABY2QZ24_9HYPH</name>
<evidence type="ECO:0000313" key="10">
    <source>
        <dbReference type="Proteomes" id="UP000309667"/>
    </source>
</evidence>
<feature type="signal peptide" evidence="6">
    <location>
        <begin position="1"/>
        <end position="20"/>
    </location>
</feature>
<dbReference type="InterPro" id="IPR011249">
    <property type="entry name" value="Metalloenz_LuxS/M16"/>
</dbReference>
<dbReference type="InterPro" id="IPR050626">
    <property type="entry name" value="Peptidase_M16"/>
</dbReference>
<evidence type="ECO:0000256" key="6">
    <source>
        <dbReference type="SAM" id="SignalP"/>
    </source>
</evidence>
<dbReference type="InterPro" id="IPR007863">
    <property type="entry name" value="Peptidase_M16_C"/>
</dbReference>
<keyword evidence="6" id="KW-0732">Signal</keyword>
<feature type="domain" description="Peptidase M16 C-terminal" evidence="8">
    <location>
        <begin position="201"/>
        <end position="374"/>
    </location>
</feature>
<dbReference type="EMBL" id="STGT01000001">
    <property type="protein sequence ID" value="THV16857.1"/>
    <property type="molecule type" value="Genomic_DNA"/>
</dbReference>
<evidence type="ECO:0000259" key="7">
    <source>
        <dbReference type="Pfam" id="PF00675"/>
    </source>
</evidence>
<keyword evidence="5" id="KW-0482">Metalloprotease</keyword>
<dbReference type="PANTHER" id="PTHR43690">
    <property type="entry name" value="NARDILYSIN"/>
    <property type="match status" value="1"/>
</dbReference>
<evidence type="ECO:0000256" key="4">
    <source>
        <dbReference type="ARBA" id="ARBA00022833"/>
    </source>
</evidence>
<dbReference type="Pfam" id="PF05193">
    <property type="entry name" value="Peptidase_M16_C"/>
    <property type="match status" value="1"/>
</dbReference>
<dbReference type="PANTHER" id="PTHR43690:SF17">
    <property type="entry name" value="PROTEIN YHJJ"/>
    <property type="match status" value="1"/>
</dbReference>
<evidence type="ECO:0000256" key="1">
    <source>
        <dbReference type="ARBA" id="ARBA00007261"/>
    </source>
</evidence>
<feature type="chain" id="PRO_5047036000" evidence="6">
    <location>
        <begin position="21"/>
        <end position="924"/>
    </location>
</feature>
<gene>
    <name evidence="9" type="ORF">E9677_02335</name>
</gene>
<protein>
    <submittedName>
        <fullName evidence="9">Insulinase family protein</fullName>
    </submittedName>
</protein>
<organism evidence="9 10">
    <name type="scientific">Rhizobium rhizophilum</name>
    <dbReference type="NCBI Taxonomy" id="1850373"/>
    <lineage>
        <taxon>Bacteria</taxon>
        <taxon>Pseudomonadati</taxon>
        <taxon>Pseudomonadota</taxon>
        <taxon>Alphaproteobacteria</taxon>
        <taxon>Hyphomicrobiales</taxon>
        <taxon>Rhizobiaceae</taxon>
        <taxon>Rhizobium/Agrobacterium group</taxon>
        <taxon>Rhizobium</taxon>
    </lineage>
</organism>
<evidence type="ECO:0000313" key="9">
    <source>
        <dbReference type="EMBL" id="THV16857.1"/>
    </source>
</evidence>
<keyword evidence="2" id="KW-0645">Protease</keyword>
<evidence type="ECO:0000256" key="2">
    <source>
        <dbReference type="ARBA" id="ARBA00022670"/>
    </source>
</evidence>
<accession>A0ABY2QZ24</accession>
<keyword evidence="4" id="KW-0862">Zinc</keyword>
<keyword evidence="10" id="KW-1185">Reference proteome</keyword>
<evidence type="ECO:0000256" key="5">
    <source>
        <dbReference type="ARBA" id="ARBA00023049"/>
    </source>
</evidence>
<dbReference type="SUPFAM" id="SSF63411">
    <property type="entry name" value="LuxS/MPP-like metallohydrolase"/>
    <property type="match status" value="3"/>
</dbReference>
<comment type="caution">
    <text evidence="9">The sequence shown here is derived from an EMBL/GenBank/DDBJ whole genome shotgun (WGS) entry which is preliminary data.</text>
</comment>
<dbReference type="Gene3D" id="3.30.830.10">
    <property type="entry name" value="Metalloenzyme, LuxS/M16 peptidase-like"/>
    <property type="match status" value="3"/>
</dbReference>
<evidence type="ECO:0000259" key="8">
    <source>
        <dbReference type="Pfam" id="PF05193"/>
    </source>
</evidence>
<dbReference type="RefSeq" id="WP_136556481.1">
    <property type="nucleotide sequence ID" value="NZ_STGT01000001.1"/>
</dbReference>
<dbReference type="Pfam" id="PF00675">
    <property type="entry name" value="Peptidase_M16"/>
    <property type="match status" value="1"/>
</dbReference>
<reference evidence="9 10" key="1">
    <citation type="submission" date="2019-04" db="EMBL/GenBank/DDBJ databases">
        <title>Genome sequence of strain 7209-2.</title>
        <authorList>
            <person name="Gao J."/>
            <person name="Sun J."/>
        </authorList>
    </citation>
    <scope>NUCLEOTIDE SEQUENCE [LARGE SCALE GENOMIC DNA]</scope>
    <source>
        <strain evidence="9 10">7209-2</strain>
    </source>
</reference>
<dbReference type="Proteomes" id="UP000309667">
    <property type="component" value="Unassembled WGS sequence"/>
</dbReference>
<proteinExistence type="inferred from homology"/>
<comment type="similarity">
    <text evidence="1">Belongs to the peptidase M16 family.</text>
</comment>
<sequence length="924" mass="101790">MRLCLAAILTLLCLVSPSAATEPGWDPRIATGQLDNGLRYFLHDSGKDTDPFNIRLIVHAGSVDEPVPSGIAHILEHMVFQTNVVRGRSMHEEIEALGWRTGVQINAVTREAETQFMLRTRPDDALDLAGSLQFMADLVLKPALEAEDWEKERFVILEELRQTVSVADRVSRLKKAALRSGSRYVDRPTIGTHAGISRTSIAEIRSFYQSFYRASNMTLIVSGRFDHGAARQALESVFGAAPALAAPERDYRILPLKQGLNVALVQDNEGSSSQVTYALRLPMPDRLTGEGQMAYLQQYFLTRLIRDAVQAEGAHHADVTESLGFAAQETTERRLILAFNARTDKHAAATSALVETVERLNRDGLSRNGFEELMKRARAINRSNREAAENRTYAEWEDRIASAVLTGSVVDDPAVRTARTADLLDRITFEGLNARLREMLSAEDRVLFYQAPGGVEVTLPSAASVEAERARWAAMAELPPREPLPAEPVVEAVAPVWPADRHVDRSGRMVGESVASDPEVIEWQLSNGDTVVWLVRETPDGKVYLSGQSQPGYLNRNFGSSASQAAVQLFTQSGFAFWTQAEFDLWAENQTQHWSIALKEGHLDAGIAAMPDKLPALLQIYAATSAFGAVRAEAVEALGDQINGAAPDHAAARRAELLYGTSGAADDMQALVQLTPEAMTGIARAHFEQPATWYAVGPKPGSEIRDTFASVIGAIPRKASVQRDIALQRSGRHVADVEVFSDDRARVEISFYAGLDWTPEASFLISTLTPMAQQSLKKELRNRLGGIYSLEFELEVEPDQDRVLGTLAFYCAPDRTQELTQAALAVLDGMPEIARQADVDKIRADIAFAEGSRLTDPNTWLRRLALSHRRYGDAGYLKRMQELGDKVTAPRLEAHARHIFRTDNIAVLTKLPRGAMTGPEREVE</sequence>
<evidence type="ECO:0000256" key="3">
    <source>
        <dbReference type="ARBA" id="ARBA00022801"/>
    </source>
</evidence>
<keyword evidence="3" id="KW-0378">Hydrolase</keyword>
<feature type="domain" description="Peptidase M16 N-terminal" evidence="7">
    <location>
        <begin position="52"/>
        <end position="167"/>
    </location>
</feature>